<protein>
    <recommendedName>
        <fullName evidence="9">BZIP domain-containing protein</fullName>
    </recommendedName>
</protein>
<name>A0A158NNQ5_ATTCE</name>
<feature type="compositionally biased region" description="Basic and acidic residues" evidence="8">
    <location>
        <begin position="247"/>
        <end position="262"/>
    </location>
</feature>
<keyword evidence="6" id="KW-0539">Nucleus</keyword>
<dbReference type="EMBL" id="ADTU01021719">
    <property type="status" value="NOT_ANNOTATED_CDS"/>
    <property type="molecule type" value="Genomic_DNA"/>
</dbReference>
<feature type="compositionally biased region" description="Polar residues" evidence="8">
    <location>
        <begin position="47"/>
        <end position="91"/>
    </location>
</feature>
<dbReference type="EMBL" id="ADTU01021722">
    <property type="status" value="NOT_ANNOTATED_CDS"/>
    <property type="molecule type" value="Genomic_DNA"/>
</dbReference>
<dbReference type="GO" id="GO:0000978">
    <property type="term" value="F:RNA polymerase II cis-regulatory region sequence-specific DNA binding"/>
    <property type="evidence" value="ECO:0007669"/>
    <property type="project" value="TreeGrafter"/>
</dbReference>
<keyword evidence="3" id="KW-0805">Transcription regulation</keyword>
<comment type="similarity">
    <text evidence="2">Belongs to the bZIP family. PAR subfamily.</text>
</comment>
<dbReference type="Gene3D" id="1.20.5.170">
    <property type="match status" value="1"/>
</dbReference>
<gene>
    <name evidence="10" type="primary">105622354</name>
</gene>
<organism evidence="10 11">
    <name type="scientific">Atta cephalotes</name>
    <name type="common">Leafcutter ant</name>
    <dbReference type="NCBI Taxonomy" id="12957"/>
    <lineage>
        <taxon>Eukaryota</taxon>
        <taxon>Metazoa</taxon>
        <taxon>Ecdysozoa</taxon>
        <taxon>Arthropoda</taxon>
        <taxon>Hexapoda</taxon>
        <taxon>Insecta</taxon>
        <taxon>Pterygota</taxon>
        <taxon>Neoptera</taxon>
        <taxon>Endopterygota</taxon>
        <taxon>Hymenoptera</taxon>
        <taxon>Apocrita</taxon>
        <taxon>Aculeata</taxon>
        <taxon>Formicoidea</taxon>
        <taxon>Formicidae</taxon>
        <taxon>Myrmicinae</taxon>
        <taxon>Atta</taxon>
    </lineage>
</organism>
<sequence>MDSCGWTRMGNEDGEGMAGSDPAASWQQCYTWCTPYSHSHPHHPRQYQGSQYQQLPGSASAATNASTHYPSSQQHLQLQNTQPPPLDQQQHFHPIRGQGGLRRAVPYDESGKQGKDGPEEKKDADGELWGNVEAQAAFLGPNLWDKTLPYDADLKVLNHYVDLDEFLSENGIPVDGVAGGGQGTMQGSQLHKINNTEAAGHQGPAGLHLEPVTKRERSPSPSECCSPDTLNPPSPADSTLSMASSGRDFDPRTRAFSDEELKPQPMIKKSRKQFVPDDLKDDKYWARRRKNNMAAKRSRDARRMKENQIALRAGFLEKENMGLRQELDRLKNENMLLRDKLSKYTDV</sequence>
<evidence type="ECO:0000256" key="3">
    <source>
        <dbReference type="ARBA" id="ARBA00023015"/>
    </source>
</evidence>
<keyword evidence="7" id="KW-0175">Coiled coil</keyword>
<dbReference type="SUPFAM" id="SSF57959">
    <property type="entry name" value="Leucine zipper domain"/>
    <property type="match status" value="1"/>
</dbReference>
<dbReference type="OrthoDB" id="6022300at2759"/>
<keyword evidence="5" id="KW-0804">Transcription</keyword>
<dbReference type="InterPro" id="IPR004827">
    <property type="entry name" value="bZIP"/>
</dbReference>
<dbReference type="AlphaFoldDB" id="A0A158NNQ5"/>
<dbReference type="SMART" id="SM00338">
    <property type="entry name" value="BRLZ"/>
    <property type="match status" value="1"/>
</dbReference>
<dbReference type="FunFam" id="1.20.5.170:FF:000007">
    <property type="entry name" value="hepatic leukemia factor isoform X2"/>
    <property type="match status" value="1"/>
</dbReference>
<feature type="region of interest" description="Disordered" evidence="8">
    <location>
        <begin position="1"/>
        <end position="22"/>
    </location>
</feature>
<evidence type="ECO:0000313" key="11">
    <source>
        <dbReference type="Proteomes" id="UP000005205"/>
    </source>
</evidence>
<dbReference type="KEGG" id="acep:105622354"/>
<dbReference type="InParanoid" id="A0A158NNQ5"/>
<comment type="subcellular location">
    <subcellularLocation>
        <location evidence="1">Nucleus</location>
    </subcellularLocation>
</comment>
<evidence type="ECO:0000256" key="6">
    <source>
        <dbReference type="ARBA" id="ARBA00023242"/>
    </source>
</evidence>
<dbReference type="STRING" id="12957.A0A158NNQ5"/>
<dbReference type="PANTHER" id="PTHR11988">
    <property type="entry name" value="THYROTROPH EMBRYONIC FACTOR RELATED"/>
    <property type="match status" value="1"/>
</dbReference>
<evidence type="ECO:0000256" key="5">
    <source>
        <dbReference type="ARBA" id="ARBA00023163"/>
    </source>
</evidence>
<feature type="domain" description="BZIP" evidence="9">
    <location>
        <begin position="281"/>
        <end position="344"/>
    </location>
</feature>
<proteinExistence type="inferred from homology"/>
<dbReference type="EMBL" id="ADTU01021721">
    <property type="status" value="NOT_ANNOTATED_CDS"/>
    <property type="molecule type" value="Genomic_DNA"/>
</dbReference>
<dbReference type="EMBL" id="ADTU01021718">
    <property type="status" value="NOT_ANNOTATED_CDS"/>
    <property type="molecule type" value="Genomic_DNA"/>
</dbReference>
<evidence type="ECO:0000256" key="4">
    <source>
        <dbReference type="ARBA" id="ARBA00023125"/>
    </source>
</evidence>
<dbReference type="Pfam" id="PF07716">
    <property type="entry name" value="bZIP_2"/>
    <property type="match status" value="1"/>
</dbReference>
<dbReference type="EMBL" id="ADTU01021723">
    <property type="status" value="NOT_ANNOTATED_CDS"/>
    <property type="molecule type" value="Genomic_DNA"/>
</dbReference>
<evidence type="ECO:0000313" key="10">
    <source>
        <dbReference type="EnsemblMetazoa" id="XP_012059163.1"/>
    </source>
</evidence>
<dbReference type="CDD" id="cd14695">
    <property type="entry name" value="bZIP_HLF"/>
    <property type="match status" value="1"/>
</dbReference>
<accession>A0A158NNQ5</accession>
<feature type="region of interest" description="Disordered" evidence="8">
    <location>
        <begin position="213"/>
        <end position="275"/>
    </location>
</feature>
<dbReference type="GO" id="GO:0005634">
    <property type="term" value="C:nucleus"/>
    <property type="evidence" value="ECO:0007669"/>
    <property type="project" value="UniProtKB-SubCell"/>
</dbReference>
<dbReference type="EMBL" id="ADTU01021724">
    <property type="status" value="NOT_ANNOTATED_CDS"/>
    <property type="molecule type" value="Genomic_DNA"/>
</dbReference>
<dbReference type="PROSITE" id="PS50217">
    <property type="entry name" value="BZIP"/>
    <property type="match status" value="1"/>
</dbReference>
<evidence type="ECO:0000256" key="7">
    <source>
        <dbReference type="SAM" id="Coils"/>
    </source>
</evidence>
<feature type="coiled-coil region" evidence="7">
    <location>
        <begin position="313"/>
        <end position="347"/>
    </location>
</feature>
<keyword evidence="4" id="KW-0238">DNA-binding</keyword>
<reference evidence="10" key="2">
    <citation type="submission" date="2016-04" db="UniProtKB">
        <authorList>
            <consortium name="EnsemblMetazoa"/>
        </authorList>
    </citation>
    <scope>IDENTIFICATION</scope>
</reference>
<evidence type="ECO:0000256" key="2">
    <source>
        <dbReference type="ARBA" id="ARBA00009208"/>
    </source>
</evidence>
<dbReference type="EMBL" id="ADTU01021720">
    <property type="status" value="NOT_ANNOTATED_CDS"/>
    <property type="molecule type" value="Genomic_DNA"/>
</dbReference>
<dbReference type="InterPro" id="IPR046347">
    <property type="entry name" value="bZIP_sf"/>
</dbReference>
<dbReference type="EnsemblMetazoa" id="XM_012203773.1">
    <property type="protein sequence ID" value="XP_012059163.1"/>
    <property type="gene ID" value="LOC105622354"/>
</dbReference>
<feature type="region of interest" description="Disordered" evidence="8">
    <location>
        <begin position="38"/>
        <end position="124"/>
    </location>
</feature>
<dbReference type="GO" id="GO:0000981">
    <property type="term" value="F:DNA-binding transcription factor activity, RNA polymerase II-specific"/>
    <property type="evidence" value="ECO:0007669"/>
    <property type="project" value="TreeGrafter"/>
</dbReference>
<dbReference type="InterPro" id="IPR040223">
    <property type="entry name" value="PAR_bZIP"/>
</dbReference>
<evidence type="ECO:0000256" key="8">
    <source>
        <dbReference type="SAM" id="MobiDB-lite"/>
    </source>
</evidence>
<feature type="compositionally biased region" description="Basic and acidic residues" evidence="8">
    <location>
        <begin position="105"/>
        <end position="124"/>
    </location>
</feature>
<dbReference type="Proteomes" id="UP000005205">
    <property type="component" value="Unassembled WGS sequence"/>
</dbReference>
<evidence type="ECO:0000256" key="1">
    <source>
        <dbReference type="ARBA" id="ARBA00004123"/>
    </source>
</evidence>
<evidence type="ECO:0000259" key="9">
    <source>
        <dbReference type="PROSITE" id="PS50217"/>
    </source>
</evidence>
<keyword evidence="11" id="KW-1185">Reference proteome</keyword>
<reference evidence="11" key="1">
    <citation type="journal article" date="2011" name="PLoS Genet.">
        <title>The genome sequence of the leaf-cutter ant Atta cephalotes reveals insights into its obligate symbiotic lifestyle.</title>
        <authorList>
            <person name="Suen G."/>
            <person name="Teiling C."/>
            <person name="Li L."/>
            <person name="Holt C."/>
            <person name="Abouheif E."/>
            <person name="Bornberg-Bauer E."/>
            <person name="Bouffard P."/>
            <person name="Caldera E.J."/>
            <person name="Cash E."/>
            <person name="Cavanaugh A."/>
            <person name="Denas O."/>
            <person name="Elhaik E."/>
            <person name="Fave M.J."/>
            <person name="Gadau J."/>
            <person name="Gibson J.D."/>
            <person name="Graur D."/>
            <person name="Grubbs K.J."/>
            <person name="Hagen D.E."/>
            <person name="Harkins T.T."/>
            <person name="Helmkampf M."/>
            <person name="Hu H."/>
            <person name="Johnson B.R."/>
            <person name="Kim J."/>
            <person name="Marsh S.E."/>
            <person name="Moeller J.A."/>
            <person name="Munoz-Torres M.C."/>
            <person name="Murphy M.C."/>
            <person name="Naughton M.C."/>
            <person name="Nigam S."/>
            <person name="Overson R."/>
            <person name="Rajakumar R."/>
            <person name="Reese J.T."/>
            <person name="Scott J.J."/>
            <person name="Smith C.R."/>
            <person name="Tao S."/>
            <person name="Tsutsui N.D."/>
            <person name="Viljakainen L."/>
            <person name="Wissler L."/>
            <person name="Yandell M.D."/>
            <person name="Zimmer F."/>
            <person name="Taylor J."/>
            <person name="Slater S.C."/>
            <person name="Clifton S.W."/>
            <person name="Warren W.C."/>
            <person name="Elsik C.G."/>
            <person name="Smith C.D."/>
            <person name="Weinstock G.M."/>
            <person name="Gerardo N.M."/>
            <person name="Currie C.R."/>
        </authorList>
    </citation>
    <scope>NUCLEOTIDE SEQUENCE [LARGE SCALE GENOMIC DNA]</scope>
</reference>
<dbReference type="PANTHER" id="PTHR11988:SF27">
    <property type="entry name" value="GH27708P"/>
    <property type="match status" value="1"/>
</dbReference>